<organism evidence="6 7">
    <name type="scientific">Luteibacter anthropi</name>
    <dbReference type="NCBI Taxonomy" id="564369"/>
    <lineage>
        <taxon>Bacteria</taxon>
        <taxon>Pseudomonadati</taxon>
        <taxon>Pseudomonadota</taxon>
        <taxon>Gammaproteobacteria</taxon>
        <taxon>Lysobacterales</taxon>
        <taxon>Rhodanobacteraceae</taxon>
        <taxon>Luteibacter</taxon>
    </lineage>
</organism>
<dbReference type="Pfam" id="PF13377">
    <property type="entry name" value="Peripla_BP_3"/>
    <property type="match status" value="1"/>
</dbReference>
<dbReference type="RefSeq" id="WP_166946399.1">
    <property type="nucleotide sequence ID" value="NZ_JAARLZ010000001.1"/>
</dbReference>
<dbReference type="InterPro" id="IPR000843">
    <property type="entry name" value="HTH_LacI"/>
</dbReference>
<keyword evidence="3" id="KW-0238">DNA-binding</keyword>
<evidence type="ECO:0000256" key="2">
    <source>
        <dbReference type="ARBA" id="ARBA00023015"/>
    </source>
</evidence>
<dbReference type="SMART" id="SM00354">
    <property type="entry name" value="HTH_LACI"/>
    <property type="match status" value="1"/>
</dbReference>
<dbReference type="InterPro" id="IPR028082">
    <property type="entry name" value="Peripla_BP_I"/>
</dbReference>
<dbReference type="PROSITE" id="PS50932">
    <property type="entry name" value="HTH_LACI_2"/>
    <property type="match status" value="1"/>
</dbReference>
<dbReference type="GO" id="GO:0003700">
    <property type="term" value="F:DNA-binding transcription factor activity"/>
    <property type="evidence" value="ECO:0007669"/>
    <property type="project" value="TreeGrafter"/>
</dbReference>
<dbReference type="Gene3D" id="1.10.260.40">
    <property type="entry name" value="lambda repressor-like DNA-binding domains"/>
    <property type="match status" value="1"/>
</dbReference>
<evidence type="ECO:0000313" key="7">
    <source>
        <dbReference type="Proteomes" id="UP000490980"/>
    </source>
</evidence>
<dbReference type="EMBL" id="JAARLZ010000001">
    <property type="protein sequence ID" value="NII04993.1"/>
    <property type="molecule type" value="Genomic_DNA"/>
</dbReference>
<comment type="caution">
    <text evidence="6">The sequence shown here is derived from an EMBL/GenBank/DDBJ whole genome shotgun (WGS) entry which is preliminary data.</text>
</comment>
<keyword evidence="1" id="KW-0678">Repressor</keyword>
<evidence type="ECO:0000313" key="6">
    <source>
        <dbReference type="EMBL" id="NII04993.1"/>
    </source>
</evidence>
<dbReference type="Gene3D" id="3.40.50.2300">
    <property type="match status" value="2"/>
</dbReference>
<dbReference type="InterPro" id="IPR046335">
    <property type="entry name" value="LacI/GalR-like_sensor"/>
</dbReference>
<sequence length="352" mass="37923">MPSAAGERARRHVSVTIKDVARMANVSVASVSRALNGHTGVTAETQKRIREVATRLRYVPHNAARSLITRRTQTIGALLPDLHGAFFSELIRGIDLAARARGLYLLVSSSHGDATEAAIALRAMQGRVDGLLVMSPHADRVFLDESLPIVLPTVLINSHVRSERHAAIDVDDYGGARAMVEHLLSQGRRRIVFIAGPEVNHDVQERCRGYREAMTEAGLGEYATVLSGDFTEESGYHAGKQALEAAVRPDAIFAANDMMAIGCLSALAEAGIRVPDDIAVAGFDDIPMARYVSPPLTTVRVRIAELGEAALERLVRMIDADEDSPPEPRIVVGTELVVRASTGSRDASTRKG</sequence>
<evidence type="ECO:0000256" key="3">
    <source>
        <dbReference type="ARBA" id="ARBA00023125"/>
    </source>
</evidence>
<keyword evidence="2" id="KW-0805">Transcription regulation</keyword>
<dbReference type="CDD" id="cd06267">
    <property type="entry name" value="PBP1_LacI_sugar_binding-like"/>
    <property type="match status" value="1"/>
</dbReference>
<proteinExistence type="predicted"/>
<dbReference type="Proteomes" id="UP000490980">
    <property type="component" value="Unassembled WGS sequence"/>
</dbReference>
<protein>
    <submittedName>
        <fullName evidence="6">LacI family transcriptional regulator</fullName>
    </submittedName>
</protein>
<evidence type="ECO:0000256" key="4">
    <source>
        <dbReference type="ARBA" id="ARBA00023163"/>
    </source>
</evidence>
<name>A0A7X5U6V8_9GAMM</name>
<dbReference type="PANTHER" id="PTHR30146:SF151">
    <property type="entry name" value="HTH-TYPE TRANSCRIPTIONAL REPRESSOR CYTR"/>
    <property type="match status" value="1"/>
</dbReference>
<evidence type="ECO:0000259" key="5">
    <source>
        <dbReference type="PROSITE" id="PS50932"/>
    </source>
</evidence>
<dbReference type="PROSITE" id="PS00356">
    <property type="entry name" value="HTH_LACI_1"/>
    <property type="match status" value="1"/>
</dbReference>
<feature type="domain" description="HTH lacI-type" evidence="5">
    <location>
        <begin position="15"/>
        <end position="69"/>
    </location>
</feature>
<dbReference type="Pfam" id="PF00356">
    <property type="entry name" value="LacI"/>
    <property type="match status" value="1"/>
</dbReference>
<dbReference type="GO" id="GO:0000976">
    <property type="term" value="F:transcription cis-regulatory region binding"/>
    <property type="evidence" value="ECO:0007669"/>
    <property type="project" value="TreeGrafter"/>
</dbReference>
<dbReference type="InterPro" id="IPR010982">
    <property type="entry name" value="Lambda_DNA-bd_dom_sf"/>
</dbReference>
<evidence type="ECO:0000256" key="1">
    <source>
        <dbReference type="ARBA" id="ARBA00022491"/>
    </source>
</evidence>
<keyword evidence="4" id="KW-0804">Transcription</keyword>
<dbReference type="CDD" id="cd01392">
    <property type="entry name" value="HTH_LacI"/>
    <property type="match status" value="1"/>
</dbReference>
<dbReference type="SUPFAM" id="SSF47413">
    <property type="entry name" value="lambda repressor-like DNA-binding domains"/>
    <property type="match status" value="1"/>
</dbReference>
<dbReference type="SUPFAM" id="SSF53822">
    <property type="entry name" value="Periplasmic binding protein-like I"/>
    <property type="match status" value="1"/>
</dbReference>
<reference evidence="6 7" key="1">
    <citation type="submission" date="2020-03" db="EMBL/GenBank/DDBJ databases">
        <authorList>
            <person name="Lai Q."/>
        </authorList>
    </citation>
    <scope>NUCLEOTIDE SEQUENCE [LARGE SCALE GENOMIC DNA]</scope>
    <source>
        <strain evidence="6 7">CCUG 25036</strain>
    </source>
</reference>
<dbReference type="PRINTS" id="PR00036">
    <property type="entry name" value="HTHLACI"/>
</dbReference>
<keyword evidence="7" id="KW-1185">Reference proteome</keyword>
<accession>A0A7X5U6V8</accession>
<dbReference type="AlphaFoldDB" id="A0A7X5U6V8"/>
<gene>
    <name evidence="6" type="ORF">HBF25_01180</name>
</gene>
<dbReference type="PANTHER" id="PTHR30146">
    <property type="entry name" value="LACI-RELATED TRANSCRIPTIONAL REPRESSOR"/>
    <property type="match status" value="1"/>
</dbReference>